<name>A0A8I2Z108_9AGAM</name>
<gene>
    <name evidence="1" type="ORF">JVT61DRAFT_12</name>
</gene>
<dbReference type="Proteomes" id="UP000683000">
    <property type="component" value="Unassembled WGS sequence"/>
</dbReference>
<proteinExistence type="predicted"/>
<dbReference type="Pfam" id="PF12013">
    <property type="entry name" value="OrsD"/>
    <property type="match status" value="1"/>
</dbReference>
<accession>A0A8I2Z108</accession>
<evidence type="ECO:0000313" key="1">
    <source>
        <dbReference type="EMBL" id="KAG6381447.1"/>
    </source>
</evidence>
<dbReference type="EMBL" id="JAGFBS010000001">
    <property type="protein sequence ID" value="KAG6381447.1"/>
    <property type="molecule type" value="Genomic_DNA"/>
</dbReference>
<comment type="caution">
    <text evidence="1">The sequence shown here is derived from an EMBL/GenBank/DDBJ whole genome shotgun (WGS) entry which is preliminary data.</text>
</comment>
<evidence type="ECO:0000313" key="2">
    <source>
        <dbReference type="Proteomes" id="UP000683000"/>
    </source>
</evidence>
<protein>
    <submittedName>
        <fullName evidence="1">Uncharacterized protein</fullName>
    </submittedName>
</protein>
<keyword evidence="2" id="KW-1185">Reference proteome</keyword>
<reference evidence="1" key="1">
    <citation type="submission" date="2021-03" db="EMBL/GenBank/DDBJ databases">
        <title>Evolutionary innovations through gain and loss of genes in the ectomycorrhizal Boletales.</title>
        <authorList>
            <person name="Wu G."/>
            <person name="Miyauchi S."/>
            <person name="Morin E."/>
            <person name="Yang Z.-L."/>
            <person name="Xu J."/>
            <person name="Martin F.M."/>
        </authorList>
    </citation>
    <scope>NUCLEOTIDE SEQUENCE</scope>
    <source>
        <strain evidence="1">BR01</strain>
    </source>
</reference>
<sequence>MEGLAEINHLLCSPCSEGPLHRSGVEERPVKEEESIGNKALNNVGKRRVIKLLPEENVMTCGEVLNWLGLCLHAKLLVLICQQCEVGVCAEAALGHAKNQPSITTSRGEKKVFQGFCEEHGVCHWPEQAPIPLAGGPPVRGIAALVPGYSCRADPLNCSYSVHNFQTLLKHARLQHGQGLAHNMNRE</sequence>
<dbReference type="AlphaFoldDB" id="A0A8I2Z108"/>
<organism evidence="1 2">
    <name type="scientific">Boletus reticuloceps</name>
    <dbReference type="NCBI Taxonomy" id="495285"/>
    <lineage>
        <taxon>Eukaryota</taxon>
        <taxon>Fungi</taxon>
        <taxon>Dikarya</taxon>
        <taxon>Basidiomycota</taxon>
        <taxon>Agaricomycotina</taxon>
        <taxon>Agaricomycetes</taxon>
        <taxon>Agaricomycetidae</taxon>
        <taxon>Boletales</taxon>
        <taxon>Boletineae</taxon>
        <taxon>Boletaceae</taxon>
        <taxon>Boletoideae</taxon>
        <taxon>Boletus</taxon>
    </lineage>
</organism>
<dbReference type="InterPro" id="IPR022698">
    <property type="entry name" value="OrsD"/>
</dbReference>